<feature type="region of interest" description="Disordered" evidence="1">
    <location>
        <begin position="64"/>
        <end position="86"/>
    </location>
</feature>
<evidence type="ECO:0000313" key="2">
    <source>
        <dbReference type="EMBL" id="SEP98103.1"/>
    </source>
</evidence>
<dbReference type="EMBL" id="FOFD01000001">
    <property type="protein sequence ID" value="SEP98103.1"/>
    <property type="molecule type" value="Genomic_DNA"/>
</dbReference>
<sequence>MSRTDLEREILDALVDTPQYAVDLAAEIDEHPVAVEQACDRLRDAAAVRSLGCRRYEITATGRRRLADVGPATGGSDGRTETESRP</sequence>
<keyword evidence="3" id="KW-1185">Reference proteome</keyword>
<dbReference type="SUPFAM" id="SSF46785">
    <property type="entry name" value="Winged helix' DNA-binding domain"/>
    <property type="match status" value="1"/>
</dbReference>
<evidence type="ECO:0000313" key="3">
    <source>
        <dbReference type="Proteomes" id="UP000199114"/>
    </source>
</evidence>
<dbReference type="Gene3D" id="1.10.10.10">
    <property type="entry name" value="Winged helix-like DNA-binding domain superfamily/Winged helix DNA-binding domain"/>
    <property type="match status" value="1"/>
</dbReference>
<evidence type="ECO:0000256" key="1">
    <source>
        <dbReference type="SAM" id="MobiDB-lite"/>
    </source>
</evidence>
<dbReference type="InterPro" id="IPR036390">
    <property type="entry name" value="WH_DNA-bd_sf"/>
</dbReference>
<dbReference type="AlphaFoldDB" id="A0A1H9CBE7"/>
<dbReference type="RefSeq" id="WP_090614195.1">
    <property type="nucleotide sequence ID" value="NZ_FOFD01000001.1"/>
</dbReference>
<dbReference type="STRING" id="1186196.SAMN04489841_0994"/>
<organism evidence="2 3">
    <name type="scientific">Natrinema salaciae</name>
    <dbReference type="NCBI Taxonomy" id="1186196"/>
    <lineage>
        <taxon>Archaea</taxon>
        <taxon>Methanobacteriati</taxon>
        <taxon>Methanobacteriota</taxon>
        <taxon>Stenosarchaea group</taxon>
        <taxon>Halobacteria</taxon>
        <taxon>Halobacteriales</taxon>
        <taxon>Natrialbaceae</taxon>
        <taxon>Natrinema</taxon>
    </lineage>
</organism>
<protein>
    <submittedName>
        <fullName evidence="2">Uncharacterized protein</fullName>
    </submittedName>
</protein>
<accession>A0A1H9CBE7</accession>
<gene>
    <name evidence="2" type="ORF">SAMN04489841_0994</name>
</gene>
<name>A0A1H9CBE7_9EURY</name>
<dbReference type="InterPro" id="IPR036388">
    <property type="entry name" value="WH-like_DNA-bd_sf"/>
</dbReference>
<reference evidence="3" key="1">
    <citation type="submission" date="2016-10" db="EMBL/GenBank/DDBJ databases">
        <authorList>
            <person name="Varghese N."/>
            <person name="Submissions S."/>
        </authorList>
    </citation>
    <scope>NUCLEOTIDE SEQUENCE [LARGE SCALE GENOMIC DNA]</scope>
    <source>
        <strain evidence="3">DSM 25055</strain>
    </source>
</reference>
<dbReference type="OrthoDB" id="285635at2157"/>
<proteinExistence type="predicted"/>
<dbReference type="Proteomes" id="UP000199114">
    <property type="component" value="Unassembled WGS sequence"/>
</dbReference>